<accession>A0A1G4M9A0</accession>
<evidence type="ECO:0000313" key="2">
    <source>
        <dbReference type="EMBL" id="SCW00324.1"/>
    </source>
</evidence>
<dbReference type="EMBL" id="LT598485">
    <property type="protein sequence ID" value="SCW00324.1"/>
    <property type="molecule type" value="Genomic_DNA"/>
</dbReference>
<evidence type="ECO:0000313" key="3">
    <source>
        <dbReference type="Proteomes" id="UP000190831"/>
    </source>
</evidence>
<proteinExistence type="predicted"/>
<reference evidence="2 3" key="1">
    <citation type="submission" date="2016-03" db="EMBL/GenBank/DDBJ databases">
        <authorList>
            <person name="Devillers H."/>
        </authorList>
    </citation>
    <scope>NUCLEOTIDE SEQUENCE [LARGE SCALE GENOMIC DNA]</scope>
    <source>
        <strain evidence="2">CBS 6772</strain>
    </source>
</reference>
<gene>
    <name evidence="2" type="ORF">LAFE_0C01662G</name>
</gene>
<protein>
    <submittedName>
        <fullName evidence="2">LAFE_0C01662g1_1</fullName>
    </submittedName>
</protein>
<feature type="region of interest" description="Disordered" evidence="1">
    <location>
        <begin position="113"/>
        <end position="147"/>
    </location>
</feature>
<evidence type="ECO:0000256" key="1">
    <source>
        <dbReference type="SAM" id="MobiDB-lite"/>
    </source>
</evidence>
<dbReference type="AlphaFoldDB" id="A0A1G4M9A0"/>
<keyword evidence="3" id="KW-1185">Reference proteome</keyword>
<feature type="compositionally biased region" description="Acidic residues" evidence="1">
    <location>
        <begin position="117"/>
        <end position="129"/>
    </location>
</feature>
<sequence length="162" mass="18922">MLRYRATRTFRRPQVGESLLKTLHERSINEYALNFSPFLYMLLNIREFPLLMECFGEEDDVYDEVELQDDLSDEITVEEISRIFIRMLQDEDELGTILEIMVRLTAFDLRAERGTSEDADENEEDEPSEEDHALESHDSTDSHPVLPVAGRVGRTYSYILKL</sequence>
<organism evidence="2 3">
    <name type="scientific">Lachancea fermentati</name>
    <name type="common">Zygosaccharomyces fermentati</name>
    <dbReference type="NCBI Taxonomy" id="4955"/>
    <lineage>
        <taxon>Eukaryota</taxon>
        <taxon>Fungi</taxon>
        <taxon>Dikarya</taxon>
        <taxon>Ascomycota</taxon>
        <taxon>Saccharomycotina</taxon>
        <taxon>Saccharomycetes</taxon>
        <taxon>Saccharomycetales</taxon>
        <taxon>Saccharomycetaceae</taxon>
        <taxon>Lachancea</taxon>
    </lineage>
</organism>
<name>A0A1G4M9A0_LACFM</name>
<dbReference type="Proteomes" id="UP000190831">
    <property type="component" value="Chromosome C"/>
</dbReference>
<feature type="compositionally biased region" description="Basic and acidic residues" evidence="1">
    <location>
        <begin position="130"/>
        <end position="141"/>
    </location>
</feature>